<keyword evidence="5 6" id="KW-0472">Membrane</keyword>
<keyword evidence="2" id="KW-0813">Transport</keyword>
<feature type="transmembrane region" description="Helical" evidence="6">
    <location>
        <begin position="256"/>
        <end position="275"/>
    </location>
</feature>
<reference evidence="8" key="2">
    <citation type="submission" date="2022-08" db="EMBL/GenBank/DDBJ databases">
        <authorList>
            <person name="Byrne P K."/>
        </authorList>
    </citation>
    <scope>NUCLEOTIDE SEQUENCE</scope>
    <source>
        <strain evidence="8">UCD650</strain>
    </source>
</reference>
<proteinExistence type="predicted"/>
<feature type="transmembrane region" description="Helical" evidence="6">
    <location>
        <begin position="223"/>
        <end position="244"/>
    </location>
</feature>
<dbReference type="Proteomes" id="UP001152964">
    <property type="component" value="Chromosome 15"/>
</dbReference>
<dbReference type="InterPro" id="IPR011701">
    <property type="entry name" value="MFS"/>
</dbReference>
<dbReference type="AlphaFoldDB" id="A0A1D9C113"/>
<evidence type="ECO:0000256" key="2">
    <source>
        <dbReference type="ARBA" id="ARBA00022448"/>
    </source>
</evidence>
<keyword evidence="9" id="KW-1185">Reference proteome</keyword>
<dbReference type="EMBL" id="KX912919">
    <property type="protein sequence ID" value="AOY08555.1"/>
    <property type="molecule type" value="Genomic_DNA"/>
</dbReference>
<evidence type="ECO:0000313" key="9">
    <source>
        <dbReference type="Proteomes" id="UP001152964"/>
    </source>
</evidence>
<keyword evidence="3 6" id="KW-0812">Transmembrane</keyword>
<name>A0A1D9C113_SACEU</name>
<accession>A0A1D9C113</accession>
<dbReference type="SUPFAM" id="SSF103473">
    <property type="entry name" value="MFS general substrate transporter"/>
    <property type="match status" value="1"/>
</dbReference>
<evidence type="ECO:0000256" key="4">
    <source>
        <dbReference type="ARBA" id="ARBA00022989"/>
    </source>
</evidence>
<dbReference type="EMBL" id="OX291505">
    <property type="protein sequence ID" value="CAI1739930.1"/>
    <property type="molecule type" value="Genomic_DNA"/>
</dbReference>
<feature type="transmembrane region" description="Helical" evidence="6">
    <location>
        <begin position="369"/>
        <end position="390"/>
    </location>
</feature>
<keyword evidence="4 6" id="KW-1133">Transmembrane helix</keyword>
<comment type="subcellular location">
    <subcellularLocation>
        <location evidence="1">Membrane</location>
        <topology evidence="1">Multi-pass membrane protein</topology>
    </subcellularLocation>
</comment>
<feature type="transmembrane region" description="Helical" evidence="6">
    <location>
        <begin position="461"/>
        <end position="482"/>
    </location>
</feature>
<evidence type="ECO:0000313" key="7">
    <source>
        <dbReference type="EMBL" id="AOY08555.1"/>
    </source>
</evidence>
<dbReference type="PANTHER" id="PTHR43791:SF29">
    <property type="entry name" value="MAJOR FACILITATOR SUPERFAMILY (MFS) PROFILE DOMAIN-CONTAINING PROTEIN"/>
    <property type="match status" value="1"/>
</dbReference>
<dbReference type="Pfam" id="PF07690">
    <property type="entry name" value="MFS_1"/>
    <property type="match status" value="1"/>
</dbReference>
<evidence type="ECO:0000256" key="6">
    <source>
        <dbReference type="SAM" id="Phobius"/>
    </source>
</evidence>
<dbReference type="Gene3D" id="1.20.1250.20">
    <property type="entry name" value="MFS general substrate transporter like domains"/>
    <property type="match status" value="1"/>
</dbReference>
<dbReference type="GO" id="GO:0016020">
    <property type="term" value="C:membrane"/>
    <property type="evidence" value="ECO:0007669"/>
    <property type="project" value="UniProtKB-SubCell"/>
</dbReference>
<gene>
    <name evidence="8" type="primary">U6500O03800</name>
    <name evidence="8" type="ORF">SEUBUCD650_0O03800</name>
</gene>
<evidence type="ECO:0000256" key="3">
    <source>
        <dbReference type="ARBA" id="ARBA00022692"/>
    </source>
</evidence>
<evidence type="ECO:0000256" key="5">
    <source>
        <dbReference type="ARBA" id="ARBA00023136"/>
    </source>
</evidence>
<feature type="transmembrane region" description="Helical" evidence="6">
    <location>
        <begin position="335"/>
        <end position="357"/>
    </location>
</feature>
<feature type="transmembrane region" description="Helical" evidence="6">
    <location>
        <begin position="494"/>
        <end position="514"/>
    </location>
</feature>
<reference evidence="7" key="1">
    <citation type="submission" date="2016-09" db="EMBL/GenBank/DDBJ databases">
        <title>SOA1 encodes the major sulfonate transporter in Saccharomyces cerevisiae and its fungal family shows considerable substrate diversity.</title>
        <authorList>
            <person name="Holt S."/>
        </authorList>
    </citation>
    <scope>NUCLEOTIDE SEQUENCE</scope>
</reference>
<dbReference type="FunFam" id="1.20.1250.20:FF:000247">
    <property type="entry name" value="MFS general substrate transporter"/>
    <property type="match status" value="1"/>
</dbReference>
<sequence>MTYKEEDTRIEVAKDQTTVQSEDTLSLGHSDSSIDHVYDKEESKRNPFLNPAVEKYYRNLYESTKYECRERFDPNFEWTKKEEKSLLWKLEWRVTLLACFMFVALQVDRGNLAQAVADNLLDDLNMNTNNYNTGNTIFYLTFLCAELPSQLISKRLGADIWIPIQMTLWSLVAIVQCRLTGKHSFYACRALLGLLEGGFVPDLVLWMSYFYTASELSIRLSLFWTTLSLTQIATSLLAFGILRLRGRGGMAGWQWLFLIEGLFTLVIGIASYFLMVPSVVETKKPWNKKGWFTDREETIIVNKILRDDPTKGDMNNRQGINLKILWQTITDYYQWPVYLIGLIAYMPANVLTAYLTLVLKSIGFKTLQVNLLAIPQYALHIVLLLGITYLTERLNNRLGLCLLQPLYTVPLLAILRFWKGTMVDKWGTYIIITLLLGNPYIHAICVSMCSRNSHSIKTRTVSASLYNMFVQAGLIISSNIYQQSDKPLYRKGNSVLFGLSLAMFPLLIGSKFFYIHINRKRDKIWNAMSEEEREHYMNVTTDTGSRRLDFRFTH</sequence>
<dbReference type="InterPro" id="IPR036259">
    <property type="entry name" value="MFS_trans_sf"/>
</dbReference>
<dbReference type="GO" id="GO:0022857">
    <property type="term" value="F:transmembrane transporter activity"/>
    <property type="evidence" value="ECO:0007669"/>
    <property type="project" value="InterPro"/>
</dbReference>
<evidence type="ECO:0000313" key="8">
    <source>
        <dbReference type="EMBL" id="CAI1739930.1"/>
    </source>
</evidence>
<dbReference type="PANTHER" id="PTHR43791">
    <property type="entry name" value="PERMEASE-RELATED"/>
    <property type="match status" value="1"/>
</dbReference>
<evidence type="ECO:0000256" key="1">
    <source>
        <dbReference type="ARBA" id="ARBA00004141"/>
    </source>
</evidence>
<dbReference type="FunFam" id="1.20.1250.20:FF:000106">
    <property type="entry name" value="MFS transporter, putative"/>
    <property type="match status" value="1"/>
</dbReference>
<feature type="transmembrane region" description="Helical" evidence="6">
    <location>
        <begin position="426"/>
        <end position="449"/>
    </location>
</feature>
<protein>
    <submittedName>
        <fullName evidence="7">Soa2</fullName>
    </submittedName>
</protein>
<organism evidence="7">
    <name type="scientific">Saccharomyces eubayanus</name>
    <name type="common">Yeast</name>
    <dbReference type="NCBI Taxonomy" id="1080349"/>
    <lineage>
        <taxon>Eukaryota</taxon>
        <taxon>Fungi</taxon>
        <taxon>Dikarya</taxon>
        <taxon>Ascomycota</taxon>
        <taxon>Saccharomycotina</taxon>
        <taxon>Saccharomycetes</taxon>
        <taxon>Saccharomycetales</taxon>
        <taxon>Saccharomycetaceae</taxon>
        <taxon>Saccharomyces</taxon>
    </lineage>
</organism>